<keyword evidence="3" id="KW-1185">Reference proteome</keyword>
<evidence type="ECO:0000313" key="3">
    <source>
        <dbReference type="Proteomes" id="UP000243459"/>
    </source>
</evidence>
<dbReference type="AlphaFoldDB" id="A0A5P1ESR1"/>
<dbReference type="Gene3D" id="1.20.1270.10">
    <property type="match status" value="1"/>
</dbReference>
<accession>A0A5P1ESR1</accession>
<feature type="compositionally biased region" description="Basic and acidic residues" evidence="1">
    <location>
        <begin position="51"/>
        <end position="68"/>
    </location>
</feature>
<dbReference type="Gramene" id="ONK68693">
    <property type="protein sequence ID" value="ONK68693"/>
    <property type="gene ID" value="A4U43_C05F14900"/>
</dbReference>
<dbReference type="InterPro" id="IPR029048">
    <property type="entry name" value="HSP70_C_sf"/>
</dbReference>
<name>A0A5P1ESR1_ASPOF</name>
<reference evidence="3" key="1">
    <citation type="journal article" date="2017" name="Nat. Commun.">
        <title>The asparagus genome sheds light on the origin and evolution of a young Y chromosome.</title>
        <authorList>
            <person name="Harkess A."/>
            <person name="Zhou J."/>
            <person name="Xu C."/>
            <person name="Bowers J.E."/>
            <person name="Van der Hulst R."/>
            <person name="Ayyampalayam S."/>
            <person name="Mercati F."/>
            <person name="Riccardi P."/>
            <person name="McKain M.R."/>
            <person name="Kakrana A."/>
            <person name="Tang H."/>
            <person name="Ray J."/>
            <person name="Groenendijk J."/>
            <person name="Arikit S."/>
            <person name="Mathioni S.M."/>
            <person name="Nakano M."/>
            <person name="Shan H."/>
            <person name="Telgmann-Rauber A."/>
            <person name="Kanno A."/>
            <person name="Yue Z."/>
            <person name="Chen H."/>
            <person name="Li W."/>
            <person name="Chen Y."/>
            <person name="Xu X."/>
            <person name="Zhang Y."/>
            <person name="Luo S."/>
            <person name="Chen H."/>
            <person name="Gao J."/>
            <person name="Mao Z."/>
            <person name="Pires J.C."/>
            <person name="Luo M."/>
            <person name="Kudrna D."/>
            <person name="Wing R.A."/>
            <person name="Meyers B.C."/>
            <person name="Yi K."/>
            <person name="Kong H."/>
            <person name="Lavrijsen P."/>
            <person name="Sunseri F."/>
            <person name="Falavigna A."/>
            <person name="Ye Y."/>
            <person name="Leebens-Mack J.H."/>
            <person name="Chen G."/>
        </authorList>
    </citation>
    <scope>NUCLEOTIDE SEQUENCE [LARGE SCALE GENOMIC DNA]</scope>
    <source>
        <strain evidence="3">cv. DH0086</strain>
    </source>
</reference>
<sequence>MSVGTLSPTLSLRQQTRAQLAVSLNGDVLRLDLLQGLERLLHVALLPNPDDGIHHQNQEDGARGGEDEKIASKLVADDKKRIEDSIKEAISWLGEADEFEDKMK</sequence>
<organism evidence="2 3">
    <name type="scientific">Asparagus officinalis</name>
    <name type="common">Garden asparagus</name>
    <dbReference type="NCBI Taxonomy" id="4686"/>
    <lineage>
        <taxon>Eukaryota</taxon>
        <taxon>Viridiplantae</taxon>
        <taxon>Streptophyta</taxon>
        <taxon>Embryophyta</taxon>
        <taxon>Tracheophyta</taxon>
        <taxon>Spermatophyta</taxon>
        <taxon>Magnoliopsida</taxon>
        <taxon>Liliopsida</taxon>
        <taxon>Asparagales</taxon>
        <taxon>Asparagaceae</taxon>
        <taxon>Asparagoideae</taxon>
        <taxon>Asparagus</taxon>
    </lineage>
</organism>
<dbReference type="EMBL" id="CM007385">
    <property type="protein sequence ID" value="ONK68693.1"/>
    <property type="molecule type" value="Genomic_DNA"/>
</dbReference>
<dbReference type="SUPFAM" id="SSF100934">
    <property type="entry name" value="Heat shock protein 70kD (HSP70), C-terminal subdomain"/>
    <property type="match status" value="1"/>
</dbReference>
<protein>
    <submittedName>
        <fullName evidence="2">Uncharacterized protein</fullName>
    </submittedName>
</protein>
<feature type="region of interest" description="Disordered" evidence="1">
    <location>
        <begin position="48"/>
        <end position="68"/>
    </location>
</feature>
<evidence type="ECO:0000313" key="2">
    <source>
        <dbReference type="EMBL" id="ONK68693.1"/>
    </source>
</evidence>
<evidence type="ECO:0000256" key="1">
    <source>
        <dbReference type="SAM" id="MobiDB-lite"/>
    </source>
</evidence>
<gene>
    <name evidence="2" type="ORF">A4U43_C05F14900</name>
</gene>
<dbReference type="Proteomes" id="UP000243459">
    <property type="component" value="Chromosome 5"/>
</dbReference>
<proteinExistence type="predicted"/>